<dbReference type="SUPFAM" id="SSF53383">
    <property type="entry name" value="PLP-dependent transferases"/>
    <property type="match status" value="1"/>
</dbReference>
<dbReference type="Proteomes" id="UP001619911">
    <property type="component" value="Unassembled WGS sequence"/>
</dbReference>
<evidence type="ECO:0000256" key="3">
    <source>
        <dbReference type="ARBA" id="ARBA00004953"/>
    </source>
</evidence>
<comment type="catalytic activity">
    <reaction evidence="9">
        <text>O-phospho-L-threonine + H(+) = (R)-1-aminopropan-2-yl phosphate + CO2</text>
        <dbReference type="Rhea" id="RHEA:11492"/>
        <dbReference type="ChEBI" id="CHEBI:15378"/>
        <dbReference type="ChEBI" id="CHEBI:16526"/>
        <dbReference type="ChEBI" id="CHEBI:58563"/>
        <dbReference type="ChEBI" id="CHEBI:58675"/>
        <dbReference type="EC" id="4.1.1.81"/>
    </reaction>
</comment>
<evidence type="ECO:0000256" key="5">
    <source>
        <dbReference type="ARBA" id="ARBA00022573"/>
    </source>
</evidence>
<dbReference type="NCBIfam" id="TIGR01140">
    <property type="entry name" value="L_thr_O3P_dcar"/>
    <property type="match status" value="1"/>
</dbReference>
<reference evidence="11 12" key="1">
    <citation type="submission" date="2023-07" db="EMBL/GenBank/DDBJ databases">
        <title>Bacillus lucianemedeirus sp. nov, a new species isolated from an immunobiological production facility.</title>
        <authorList>
            <person name="Costa L.V."/>
            <person name="Miranda R.V.S.L."/>
            <person name="Brandao M.L.L."/>
            <person name="Reis C.M.F."/>
            <person name="Frazao A.M."/>
            <person name="Cruz F.V."/>
            <person name="Baio P.V.P."/>
            <person name="Veras J.F.C."/>
            <person name="Ramos J.N."/>
            <person name="Vieira V."/>
        </authorList>
    </citation>
    <scope>NUCLEOTIDE SEQUENCE [LARGE SCALE GENOMIC DNA]</scope>
    <source>
        <strain evidence="11 12">B190/17</strain>
    </source>
</reference>
<keyword evidence="7 11" id="KW-0456">Lyase</keyword>
<dbReference type="CDD" id="cd00609">
    <property type="entry name" value="AAT_like"/>
    <property type="match status" value="1"/>
</dbReference>
<dbReference type="InterPro" id="IPR005860">
    <property type="entry name" value="CobD"/>
</dbReference>
<evidence type="ECO:0000256" key="2">
    <source>
        <dbReference type="ARBA" id="ARBA00003444"/>
    </source>
</evidence>
<keyword evidence="6" id="KW-0663">Pyridoxal phosphate</keyword>
<protein>
    <recommendedName>
        <fullName evidence="4">threonine-phosphate decarboxylase</fullName>
        <ecNumber evidence="4">4.1.1.81</ecNumber>
    </recommendedName>
    <alternativeName>
        <fullName evidence="8">L-threonine-O-3-phosphate decarboxylase</fullName>
    </alternativeName>
</protein>
<dbReference type="Gene3D" id="3.90.1150.10">
    <property type="entry name" value="Aspartate Aminotransferase, domain 1"/>
    <property type="match status" value="1"/>
</dbReference>
<dbReference type="InterPro" id="IPR015422">
    <property type="entry name" value="PyrdxlP-dep_Trfase_small"/>
</dbReference>
<keyword evidence="5" id="KW-0169">Cobalamin biosynthesis</keyword>
<evidence type="ECO:0000313" key="11">
    <source>
        <dbReference type="EMBL" id="MFK2826112.1"/>
    </source>
</evidence>
<comment type="pathway">
    <text evidence="3">Cofactor biosynthesis; adenosylcobalamin biosynthesis.</text>
</comment>
<dbReference type="InterPro" id="IPR004839">
    <property type="entry name" value="Aminotransferase_I/II_large"/>
</dbReference>
<dbReference type="Pfam" id="PF00155">
    <property type="entry name" value="Aminotran_1_2"/>
    <property type="match status" value="1"/>
</dbReference>
<accession>A0ABW8I9E3</accession>
<evidence type="ECO:0000259" key="10">
    <source>
        <dbReference type="Pfam" id="PF00155"/>
    </source>
</evidence>
<comment type="cofactor">
    <cofactor evidence="1">
        <name>pyridoxal 5'-phosphate</name>
        <dbReference type="ChEBI" id="CHEBI:597326"/>
    </cofactor>
</comment>
<evidence type="ECO:0000256" key="6">
    <source>
        <dbReference type="ARBA" id="ARBA00022898"/>
    </source>
</evidence>
<evidence type="ECO:0000313" key="12">
    <source>
        <dbReference type="Proteomes" id="UP001619911"/>
    </source>
</evidence>
<dbReference type="RefSeq" id="WP_404317053.1">
    <property type="nucleotide sequence ID" value="NZ_JAUIYO010000007.1"/>
</dbReference>
<dbReference type="InterPro" id="IPR015424">
    <property type="entry name" value="PyrdxlP-dep_Trfase"/>
</dbReference>
<proteinExistence type="predicted"/>
<feature type="domain" description="Aminotransferase class I/classII large" evidence="10">
    <location>
        <begin position="24"/>
        <end position="348"/>
    </location>
</feature>
<dbReference type="PANTHER" id="PTHR42885">
    <property type="entry name" value="HISTIDINOL-PHOSPHATE AMINOTRANSFERASE-RELATED"/>
    <property type="match status" value="1"/>
</dbReference>
<dbReference type="InterPro" id="IPR015421">
    <property type="entry name" value="PyrdxlP-dep_Trfase_major"/>
</dbReference>
<comment type="function">
    <text evidence="2">Decarboxylates L-threonine-O-3-phosphate to yield (R)-1-amino-2-propanol O-2-phosphate, the precursor for the linkage between the nucleotide loop and the corrin ring in cobalamin.</text>
</comment>
<evidence type="ECO:0000256" key="8">
    <source>
        <dbReference type="ARBA" id="ARBA00029996"/>
    </source>
</evidence>
<dbReference type="EMBL" id="JAUIYO010000007">
    <property type="protein sequence ID" value="MFK2826112.1"/>
    <property type="molecule type" value="Genomic_DNA"/>
</dbReference>
<evidence type="ECO:0000256" key="9">
    <source>
        <dbReference type="ARBA" id="ARBA00048531"/>
    </source>
</evidence>
<name>A0ABW8I9E3_9BACI</name>
<dbReference type="PROSITE" id="PS00105">
    <property type="entry name" value="AA_TRANSFER_CLASS_1"/>
    <property type="match status" value="1"/>
</dbReference>
<comment type="caution">
    <text evidence="11">The sequence shown here is derived from an EMBL/GenBank/DDBJ whole genome shotgun (WGS) entry which is preliminary data.</text>
</comment>
<dbReference type="PANTHER" id="PTHR42885:SF1">
    <property type="entry name" value="THREONINE-PHOSPHATE DECARBOXYLASE"/>
    <property type="match status" value="1"/>
</dbReference>
<sequence>MNWPAHGSNPAHLYEQLQIEQPESIIDFSVNVNPYGPPQVIKEKWMSWLADVSDYPDPYGKTVTKQIAQHDQVDEHQVVLGNGAAEVIQFLGQLWSRQKVILVQPAFSEYETACRVYECEIDYSFVNETGSLPVDEIVNKAQGASAIFICTPNNPSGIAFSTKEMIQLLEQLKNSRCYVVIDEAFYDFAGSFTFASLLHKYPQLIVLRSLTKMYAIAGLRIGYLLASEAVATRIARFRPHWNVNALALRAVEAVLTDSSFAERSRQKIAEERNRMFEWLEREQFNFTRSVVNFYLLRDPALEDQKPLLLFLLKKGIILRHTYNYPGLNGKWLRTAVKTKEENNKLKEALIQWKKQR</sequence>
<evidence type="ECO:0000256" key="7">
    <source>
        <dbReference type="ARBA" id="ARBA00023239"/>
    </source>
</evidence>
<dbReference type="InterPro" id="IPR004838">
    <property type="entry name" value="NHTrfase_class1_PyrdxlP-BS"/>
</dbReference>
<evidence type="ECO:0000256" key="1">
    <source>
        <dbReference type="ARBA" id="ARBA00001933"/>
    </source>
</evidence>
<dbReference type="GO" id="GO:0048472">
    <property type="term" value="F:threonine-phosphate decarboxylase activity"/>
    <property type="evidence" value="ECO:0007669"/>
    <property type="project" value="UniProtKB-EC"/>
</dbReference>
<evidence type="ECO:0000256" key="4">
    <source>
        <dbReference type="ARBA" id="ARBA00012285"/>
    </source>
</evidence>
<dbReference type="EC" id="4.1.1.81" evidence="4"/>
<keyword evidence="12" id="KW-1185">Reference proteome</keyword>
<organism evidence="11 12">
    <name type="scientific">Bacillus lumedeiriae</name>
    <dbReference type="NCBI Taxonomy" id="3058829"/>
    <lineage>
        <taxon>Bacteria</taxon>
        <taxon>Bacillati</taxon>
        <taxon>Bacillota</taxon>
        <taxon>Bacilli</taxon>
        <taxon>Bacillales</taxon>
        <taxon>Bacillaceae</taxon>
        <taxon>Bacillus</taxon>
    </lineage>
</organism>
<dbReference type="Gene3D" id="3.40.640.10">
    <property type="entry name" value="Type I PLP-dependent aspartate aminotransferase-like (Major domain)"/>
    <property type="match status" value="1"/>
</dbReference>
<gene>
    <name evidence="11" type="primary">cobD</name>
    <name evidence="11" type="ORF">QYG89_10595</name>
</gene>